<dbReference type="eggNOG" id="COG0265">
    <property type="taxonomic scope" value="Bacteria"/>
</dbReference>
<dbReference type="GO" id="GO:0006508">
    <property type="term" value="P:proteolysis"/>
    <property type="evidence" value="ECO:0007669"/>
    <property type="project" value="UniProtKB-KW"/>
</dbReference>
<dbReference type="GO" id="GO:0008233">
    <property type="term" value="F:peptidase activity"/>
    <property type="evidence" value="ECO:0007669"/>
    <property type="project" value="UniProtKB-KW"/>
</dbReference>
<comment type="similarity">
    <text evidence="1">Belongs to the peptidase S1C family.</text>
</comment>
<organism evidence="5 6">
    <name type="scientific">Chamaesiphon minutus (strain ATCC 27169 / PCC 6605)</name>
    <dbReference type="NCBI Taxonomy" id="1173020"/>
    <lineage>
        <taxon>Bacteria</taxon>
        <taxon>Bacillati</taxon>
        <taxon>Cyanobacteriota</taxon>
        <taxon>Cyanophyceae</taxon>
        <taxon>Gomontiellales</taxon>
        <taxon>Chamaesiphonaceae</taxon>
        <taxon>Chamaesiphon</taxon>
    </lineage>
</organism>
<keyword evidence="4" id="KW-1133">Transmembrane helix</keyword>
<dbReference type="KEGG" id="cmp:Cha6605_0831"/>
<dbReference type="PANTHER" id="PTHR43343">
    <property type="entry name" value="PEPTIDASE S12"/>
    <property type="match status" value="1"/>
</dbReference>
<keyword evidence="4" id="KW-0812">Transmembrane</keyword>
<dbReference type="EMBL" id="CP003600">
    <property type="protein sequence ID" value="AFY92092.1"/>
    <property type="molecule type" value="Genomic_DNA"/>
</dbReference>
<dbReference type="InterPro" id="IPR009003">
    <property type="entry name" value="Peptidase_S1_PA"/>
</dbReference>
<dbReference type="STRING" id="1173020.Cha6605_0831"/>
<evidence type="ECO:0000256" key="1">
    <source>
        <dbReference type="ARBA" id="ARBA00010541"/>
    </source>
</evidence>
<evidence type="ECO:0000256" key="4">
    <source>
        <dbReference type="SAM" id="Phobius"/>
    </source>
</evidence>
<keyword evidence="4" id="KW-0472">Membrane</keyword>
<sequence>MGLRRNHLTTWVVNTIPIVAAGVIITHILRQILMPKVSDIAKPITVRIDGANSGSGTIIDRRGDRYLVLSNWHVVSTAAGKSFTIGTVDGRKYRVPAQTIARVGNLDLATLEFRSPERYAIASIGNSARLSEGDTLYVSGWADPSPQLSQKSYQFLVGNLSGRIARPQDGYSLVYTVSALPGMSGGPILDWRGNLVGINGRATVDLRTGTVNSVLGIDIERYLRASGNLPSQRWRK</sequence>
<feature type="transmembrane region" description="Helical" evidence="4">
    <location>
        <begin position="12"/>
        <end position="29"/>
    </location>
</feature>
<dbReference type="SUPFAM" id="SSF50494">
    <property type="entry name" value="Trypsin-like serine proteases"/>
    <property type="match status" value="1"/>
</dbReference>
<keyword evidence="2" id="KW-0645">Protease</keyword>
<dbReference type="InterPro" id="IPR051201">
    <property type="entry name" value="Chloro_Bact_Ser_Proteases"/>
</dbReference>
<dbReference type="Proteomes" id="UP000010366">
    <property type="component" value="Chromosome"/>
</dbReference>
<proteinExistence type="inferred from homology"/>
<dbReference type="Pfam" id="PF13365">
    <property type="entry name" value="Trypsin_2"/>
    <property type="match status" value="1"/>
</dbReference>
<dbReference type="OrthoDB" id="561030at2"/>
<dbReference type="PANTHER" id="PTHR43343:SF3">
    <property type="entry name" value="PROTEASE DO-LIKE 8, CHLOROPLASTIC"/>
    <property type="match status" value="1"/>
</dbReference>
<dbReference type="AlphaFoldDB" id="K9UAE7"/>
<dbReference type="RefSeq" id="WP_015158286.1">
    <property type="nucleotide sequence ID" value="NC_019697.1"/>
</dbReference>
<evidence type="ECO:0000256" key="2">
    <source>
        <dbReference type="ARBA" id="ARBA00022670"/>
    </source>
</evidence>
<dbReference type="Gene3D" id="2.40.10.10">
    <property type="entry name" value="Trypsin-like serine proteases"/>
    <property type="match status" value="2"/>
</dbReference>
<evidence type="ECO:0008006" key="7">
    <source>
        <dbReference type="Google" id="ProtNLM"/>
    </source>
</evidence>
<evidence type="ECO:0000313" key="5">
    <source>
        <dbReference type="EMBL" id="AFY92092.1"/>
    </source>
</evidence>
<evidence type="ECO:0000256" key="3">
    <source>
        <dbReference type="ARBA" id="ARBA00022801"/>
    </source>
</evidence>
<name>K9UAE7_CHAP6</name>
<reference evidence="5 6" key="1">
    <citation type="submission" date="2012-05" db="EMBL/GenBank/DDBJ databases">
        <title>Finished chromosome of genome of Chamaesiphon sp. PCC 6605.</title>
        <authorList>
            <consortium name="US DOE Joint Genome Institute"/>
            <person name="Gugger M."/>
            <person name="Coursin T."/>
            <person name="Rippka R."/>
            <person name="Tandeau De Marsac N."/>
            <person name="Huntemann M."/>
            <person name="Wei C.-L."/>
            <person name="Han J."/>
            <person name="Detter J.C."/>
            <person name="Han C."/>
            <person name="Tapia R."/>
            <person name="Chen A."/>
            <person name="Kyrpides N."/>
            <person name="Mavromatis K."/>
            <person name="Markowitz V."/>
            <person name="Szeto E."/>
            <person name="Ivanova N."/>
            <person name="Pagani I."/>
            <person name="Pati A."/>
            <person name="Goodwin L."/>
            <person name="Nordberg H.P."/>
            <person name="Cantor M.N."/>
            <person name="Hua S.X."/>
            <person name="Woyke T."/>
            <person name="Kerfeld C.A."/>
        </authorList>
    </citation>
    <scope>NUCLEOTIDE SEQUENCE [LARGE SCALE GENOMIC DNA]</scope>
    <source>
        <strain evidence="6">ATCC 27169 / PCC 6605</strain>
    </source>
</reference>
<dbReference type="InterPro" id="IPR043504">
    <property type="entry name" value="Peptidase_S1_PA_chymotrypsin"/>
</dbReference>
<keyword evidence="3" id="KW-0378">Hydrolase</keyword>
<gene>
    <name evidence="5" type="ORF">Cha6605_0831</name>
</gene>
<accession>K9UAE7</accession>
<protein>
    <recommendedName>
        <fullName evidence="7">Trypsin-like serine protease with C-terminal PDZ domain</fullName>
    </recommendedName>
</protein>
<dbReference type="HOGENOM" id="CLU_005774_0_0_3"/>
<keyword evidence="6" id="KW-1185">Reference proteome</keyword>
<evidence type="ECO:0000313" key="6">
    <source>
        <dbReference type="Proteomes" id="UP000010366"/>
    </source>
</evidence>